<reference evidence="3" key="1">
    <citation type="submission" date="2018-05" db="EMBL/GenBank/DDBJ databases">
        <title>Draft genome sequence of Stemphylium lycopersici strain CIDEFI 213.</title>
        <authorList>
            <person name="Medina R."/>
            <person name="Franco M.E.E."/>
            <person name="Lucentini C.G."/>
            <person name="Saparrat M.C.N."/>
            <person name="Balatti P.A."/>
        </authorList>
    </citation>
    <scope>NUCLEOTIDE SEQUENCE [LARGE SCALE GENOMIC DNA]</scope>
    <source>
        <strain evidence="3">CIDEFI 213</strain>
    </source>
</reference>
<dbReference type="InterPro" id="IPR021848">
    <property type="entry name" value="HODM_asu-like"/>
</dbReference>
<evidence type="ECO:0000313" key="2">
    <source>
        <dbReference type="EMBL" id="RAR07423.1"/>
    </source>
</evidence>
<dbReference type="Proteomes" id="UP000249619">
    <property type="component" value="Unassembled WGS sequence"/>
</dbReference>
<name>A0A364MYY0_STELY</name>
<protein>
    <recommendedName>
        <fullName evidence="4">HRQ family protein 2</fullName>
    </recommendedName>
</protein>
<accession>A0A364MYY0</accession>
<organism evidence="2 3">
    <name type="scientific">Stemphylium lycopersici</name>
    <name type="common">Tomato gray leaf spot disease fungus</name>
    <name type="synonym">Thyrospora lycopersici</name>
    <dbReference type="NCBI Taxonomy" id="183478"/>
    <lineage>
        <taxon>Eukaryota</taxon>
        <taxon>Fungi</taxon>
        <taxon>Dikarya</taxon>
        <taxon>Ascomycota</taxon>
        <taxon>Pezizomycotina</taxon>
        <taxon>Dothideomycetes</taxon>
        <taxon>Pleosporomycetidae</taxon>
        <taxon>Pleosporales</taxon>
        <taxon>Pleosporineae</taxon>
        <taxon>Pleosporaceae</taxon>
        <taxon>Stemphylium</taxon>
    </lineage>
</organism>
<evidence type="ECO:0000256" key="1">
    <source>
        <dbReference type="SAM" id="MobiDB-lite"/>
    </source>
</evidence>
<sequence length="405" mass="45793">MDPFNSSRLVSPLSCFLLVLVGIAVVVLKKECIRKHTQRESGRDQNLKTTPTTENDKKKKKKTTEPDYSEASYYAIEPLEDFSLETQEPLELRPFKPKFHMTMDLVAMDNSYITRLHLRRQLIQDQRREVLACNPQAIPAVLELYEWLIGTYLPRRFPGIYSIVGSNSNDTEKTITNQLLNTATSQLLPLRPLPTAEHALQILGENIDTEFLLLQKPPVSPSQLPSSDPYRLTAFLNCFPSGFSTLSKLGLTLAAIHAPVPHYSAKLEKSMDRYFASLPVGKIVKRINWSVDTNGELFCLKGNHMSEEDLVGKGEQEVEAVDVRKTMLRCERQTLHRLPRTGALVFAFKTYMYPLQQLKDQGNGELLAEAIDGLGLGSAPKMTVYKRQVIWGERVKAFLRGEIDA</sequence>
<dbReference type="Pfam" id="PF11927">
    <property type="entry name" value="HODM_asu-like"/>
    <property type="match status" value="1"/>
</dbReference>
<comment type="caution">
    <text evidence="2">The sequence shown here is derived from an EMBL/GenBank/DDBJ whole genome shotgun (WGS) entry which is preliminary data.</text>
</comment>
<feature type="region of interest" description="Disordered" evidence="1">
    <location>
        <begin position="38"/>
        <end position="66"/>
    </location>
</feature>
<dbReference type="STRING" id="183478.A0A364MYY0"/>
<proteinExistence type="predicted"/>
<dbReference type="OrthoDB" id="5043642at2759"/>
<evidence type="ECO:0008006" key="4">
    <source>
        <dbReference type="Google" id="ProtNLM"/>
    </source>
</evidence>
<keyword evidence="3" id="KW-1185">Reference proteome</keyword>
<dbReference type="AlphaFoldDB" id="A0A364MYY0"/>
<evidence type="ECO:0000313" key="3">
    <source>
        <dbReference type="Proteomes" id="UP000249619"/>
    </source>
</evidence>
<gene>
    <name evidence="2" type="ORF">DDE83_006468</name>
</gene>
<dbReference type="EMBL" id="QGDH01000100">
    <property type="protein sequence ID" value="RAR07423.1"/>
    <property type="molecule type" value="Genomic_DNA"/>
</dbReference>